<organism evidence="3 4">
    <name type="scientific">Pseudaquabacterium terrae</name>
    <dbReference type="NCBI Taxonomy" id="2732868"/>
    <lineage>
        <taxon>Bacteria</taxon>
        <taxon>Pseudomonadati</taxon>
        <taxon>Pseudomonadota</taxon>
        <taxon>Betaproteobacteria</taxon>
        <taxon>Burkholderiales</taxon>
        <taxon>Sphaerotilaceae</taxon>
        <taxon>Pseudaquabacterium</taxon>
    </lineage>
</organism>
<accession>A0ABX2EF26</accession>
<gene>
    <name evidence="3" type="ORF">HLB44_09460</name>
</gene>
<dbReference type="PRINTS" id="PR00081">
    <property type="entry name" value="GDHRDH"/>
</dbReference>
<comment type="caution">
    <text evidence="3">The sequence shown here is derived from an EMBL/GenBank/DDBJ whole genome shotgun (WGS) entry which is preliminary data.</text>
</comment>
<evidence type="ECO:0000256" key="2">
    <source>
        <dbReference type="ARBA" id="ARBA00023002"/>
    </source>
</evidence>
<dbReference type="CDD" id="cd05233">
    <property type="entry name" value="SDR_c"/>
    <property type="match status" value="1"/>
</dbReference>
<dbReference type="InterPro" id="IPR051122">
    <property type="entry name" value="SDR_DHRS6-like"/>
</dbReference>
<dbReference type="PANTHER" id="PTHR43477">
    <property type="entry name" value="DIHYDROANTICAPSIN 7-DEHYDROGENASE"/>
    <property type="match status" value="1"/>
</dbReference>
<keyword evidence="2 3" id="KW-0560">Oxidoreductase</keyword>
<dbReference type="GO" id="GO:0047936">
    <property type="term" value="F:glucose 1-dehydrogenase [NAD(P)+] activity"/>
    <property type="evidence" value="ECO:0007669"/>
    <property type="project" value="UniProtKB-EC"/>
</dbReference>
<dbReference type="Gene3D" id="3.40.50.720">
    <property type="entry name" value="NAD(P)-binding Rossmann-like Domain"/>
    <property type="match status" value="1"/>
</dbReference>
<dbReference type="InterPro" id="IPR036291">
    <property type="entry name" value="NAD(P)-bd_dom_sf"/>
</dbReference>
<protein>
    <submittedName>
        <fullName evidence="3">Glucose 1-dehydrogenase</fullName>
        <ecNumber evidence="3">1.1.1.47</ecNumber>
    </submittedName>
</protein>
<dbReference type="PROSITE" id="PS00061">
    <property type="entry name" value="ADH_SHORT"/>
    <property type="match status" value="1"/>
</dbReference>
<reference evidence="3 4" key="1">
    <citation type="submission" date="2020-05" db="EMBL/GenBank/DDBJ databases">
        <title>Aquincola sp. isolate from soil.</title>
        <authorList>
            <person name="Han J."/>
            <person name="Kim D.-U."/>
        </authorList>
    </citation>
    <scope>NUCLEOTIDE SEQUENCE [LARGE SCALE GENOMIC DNA]</scope>
    <source>
        <strain evidence="3 4">S2</strain>
    </source>
</reference>
<dbReference type="NCBIfam" id="NF005559">
    <property type="entry name" value="PRK07231.1"/>
    <property type="match status" value="1"/>
</dbReference>
<dbReference type="PRINTS" id="PR00080">
    <property type="entry name" value="SDRFAMILY"/>
</dbReference>
<proteinExistence type="inferred from homology"/>
<dbReference type="InterPro" id="IPR020904">
    <property type="entry name" value="Sc_DH/Rdtase_CS"/>
</dbReference>
<evidence type="ECO:0000313" key="3">
    <source>
        <dbReference type="EMBL" id="NRF67209.1"/>
    </source>
</evidence>
<dbReference type="SUPFAM" id="SSF51735">
    <property type="entry name" value="NAD(P)-binding Rossmann-fold domains"/>
    <property type="match status" value="1"/>
</dbReference>
<dbReference type="Pfam" id="PF13561">
    <property type="entry name" value="adh_short_C2"/>
    <property type="match status" value="1"/>
</dbReference>
<dbReference type="EC" id="1.1.1.47" evidence="3"/>
<dbReference type="RefSeq" id="WP_173122341.1">
    <property type="nucleotide sequence ID" value="NZ_JABRWJ010000003.1"/>
</dbReference>
<name>A0ABX2EF26_9BURK</name>
<dbReference type="InterPro" id="IPR002347">
    <property type="entry name" value="SDR_fam"/>
</dbReference>
<dbReference type="PANTHER" id="PTHR43477:SF1">
    <property type="entry name" value="DIHYDROANTICAPSIN 7-DEHYDROGENASE"/>
    <property type="match status" value="1"/>
</dbReference>
<evidence type="ECO:0000313" key="4">
    <source>
        <dbReference type="Proteomes" id="UP000737171"/>
    </source>
</evidence>
<keyword evidence="4" id="KW-1185">Reference proteome</keyword>
<dbReference type="Proteomes" id="UP000737171">
    <property type="component" value="Unassembled WGS sequence"/>
</dbReference>
<dbReference type="EMBL" id="JABRWJ010000003">
    <property type="protein sequence ID" value="NRF67209.1"/>
    <property type="molecule type" value="Genomic_DNA"/>
</dbReference>
<sequence length="259" mass="26905">MALITEGRLMDQVALVTGATSGIGEAIARRFGAEGARVAVVGRDHERGEAVARSIAEVGGTAQFFAADVTSDDAVGSLVRAVLDRFGGLDIVVNNAGLSVPGNVVDTAPAQWDALFRINVRSAYLVSHHTLPHLLACGAGSVINISSEAGLKGLKDRAAYCAAKAALVGLTKAMAVDHSPHRIRINCICPGTVETPMVRRLIDSDADPLAMKKAFLQRRLTPHLGSPEDIAEAAVYFALPGNGYVTGAVLSVDGGSLAR</sequence>
<comment type="similarity">
    <text evidence="1">Belongs to the short-chain dehydrogenases/reductases (SDR) family.</text>
</comment>
<evidence type="ECO:0000256" key="1">
    <source>
        <dbReference type="ARBA" id="ARBA00006484"/>
    </source>
</evidence>